<keyword evidence="3" id="KW-1185">Reference proteome</keyword>
<proteinExistence type="predicted"/>
<keyword evidence="1" id="KW-0472">Membrane</keyword>
<organism evidence="2 3">
    <name type="scientific">Psophocarpus tetragonolobus</name>
    <name type="common">Winged bean</name>
    <name type="synonym">Dolichos tetragonolobus</name>
    <dbReference type="NCBI Taxonomy" id="3891"/>
    <lineage>
        <taxon>Eukaryota</taxon>
        <taxon>Viridiplantae</taxon>
        <taxon>Streptophyta</taxon>
        <taxon>Embryophyta</taxon>
        <taxon>Tracheophyta</taxon>
        <taxon>Spermatophyta</taxon>
        <taxon>Magnoliopsida</taxon>
        <taxon>eudicotyledons</taxon>
        <taxon>Gunneridae</taxon>
        <taxon>Pentapetalae</taxon>
        <taxon>rosids</taxon>
        <taxon>fabids</taxon>
        <taxon>Fabales</taxon>
        <taxon>Fabaceae</taxon>
        <taxon>Papilionoideae</taxon>
        <taxon>50 kb inversion clade</taxon>
        <taxon>NPAAA clade</taxon>
        <taxon>indigoferoid/millettioid clade</taxon>
        <taxon>Phaseoleae</taxon>
        <taxon>Psophocarpus</taxon>
    </lineage>
</organism>
<sequence>MNECKSKSVALVFLFRDVEFSYDVLFREGFGSPTLPFIGISFDTRAGSVVFGSINEIGKETKAWMRDESVSFYYTFLIPEKHNTFSAPSHVLRILSSKFTLFPMFFTFSFLFIPL</sequence>
<gene>
    <name evidence="2" type="ORF">VNO78_26982</name>
</gene>
<name>A0AAN9S009_PSOTE</name>
<keyword evidence="1" id="KW-1133">Transmembrane helix</keyword>
<protein>
    <submittedName>
        <fullName evidence="2">Uncharacterized protein</fullName>
    </submittedName>
</protein>
<evidence type="ECO:0000256" key="1">
    <source>
        <dbReference type="SAM" id="Phobius"/>
    </source>
</evidence>
<evidence type="ECO:0000313" key="3">
    <source>
        <dbReference type="Proteomes" id="UP001386955"/>
    </source>
</evidence>
<keyword evidence="1" id="KW-0812">Transmembrane</keyword>
<dbReference type="Proteomes" id="UP001386955">
    <property type="component" value="Unassembled WGS sequence"/>
</dbReference>
<reference evidence="2 3" key="1">
    <citation type="submission" date="2024-01" db="EMBL/GenBank/DDBJ databases">
        <title>The genomes of 5 underutilized Papilionoideae crops provide insights into root nodulation and disease resistanc.</title>
        <authorList>
            <person name="Jiang F."/>
        </authorList>
    </citation>
    <scope>NUCLEOTIDE SEQUENCE [LARGE SCALE GENOMIC DNA]</scope>
    <source>
        <strain evidence="2">DUOXIRENSHENG_FW03</strain>
        <tissue evidence="2">Leaves</tissue>
    </source>
</reference>
<evidence type="ECO:0000313" key="2">
    <source>
        <dbReference type="EMBL" id="KAK7386648.1"/>
    </source>
</evidence>
<accession>A0AAN9S009</accession>
<feature type="transmembrane region" description="Helical" evidence="1">
    <location>
        <begin position="91"/>
        <end position="113"/>
    </location>
</feature>
<dbReference type="EMBL" id="JAYMYS010000007">
    <property type="protein sequence ID" value="KAK7386648.1"/>
    <property type="molecule type" value="Genomic_DNA"/>
</dbReference>
<dbReference type="AlphaFoldDB" id="A0AAN9S009"/>
<comment type="caution">
    <text evidence="2">The sequence shown here is derived from an EMBL/GenBank/DDBJ whole genome shotgun (WGS) entry which is preliminary data.</text>
</comment>